<evidence type="ECO:0000256" key="3">
    <source>
        <dbReference type="ARBA" id="ARBA00022448"/>
    </source>
</evidence>
<feature type="transmembrane region" description="Helical" evidence="7">
    <location>
        <begin position="176"/>
        <end position="195"/>
    </location>
</feature>
<dbReference type="EMBL" id="QBKR01000001">
    <property type="protein sequence ID" value="PTX64788.1"/>
    <property type="molecule type" value="Genomic_DNA"/>
</dbReference>
<comment type="subcellular location">
    <subcellularLocation>
        <location evidence="1">Cell membrane</location>
        <topology evidence="1">Multi-pass membrane protein</topology>
    </subcellularLocation>
</comment>
<feature type="transmembrane region" description="Helical" evidence="7">
    <location>
        <begin position="143"/>
        <end position="164"/>
    </location>
</feature>
<keyword evidence="6 7" id="KW-0472">Membrane</keyword>
<keyword evidence="9" id="KW-0762">Sugar transport</keyword>
<dbReference type="InterPro" id="IPR036259">
    <property type="entry name" value="MFS_trans_sf"/>
</dbReference>
<dbReference type="GO" id="GO:0005886">
    <property type="term" value="C:plasma membrane"/>
    <property type="evidence" value="ECO:0007669"/>
    <property type="project" value="UniProtKB-SubCell"/>
</dbReference>
<dbReference type="CDD" id="cd17316">
    <property type="entry name" value="MFS_SV2_like"/>
    <property type="match status" value="1"/>
</dbReference>
<dbReference type="OrthoDB" id="9783823at2"/>
<reference evidence="9 10" key="1">
    <citation type="submission" date="2018-04" db="EMBL/GenBank/DDBJ databases">
        <title>Genomic Encyclopedia of Archaeal and Bacterial Type Strains, Phase II (KMG-II): from individual species to whole genera.</title>
        <authorList>
            <person name="Goeker M."/>
        </authorList>
    </citation>
    <scope>NUCLEOTIDE SEQUENCE [LARGE SCALE GENOMIC DNA]</scope>
    <source>
        <strain evidence="9 10">DSM 45787</strain>
    </source>
</reference>
<dbReference type="Pfam" id="PF00083">
    <property type="entry name" value="Sugar_tr"/>
    <property type="match status" value="1"/>
</dbReference>
<feature type="transmembrane region" description="Helical" evidence="7">
    <location>
        <begin position="250"/>
        <end position="272"/>
    </location>
</feature>
<feature type="domain" description="Major facilitator superfamily (MFS) profile" evidence="8">
    <location>
        <begin position="19"/>
        <end position="313"/>
    </location>
</feature>
<accession>A0A2T6C8Y4</accession>
<feature type="transmembrane region" description="Helical" evidence="7">
    <location>
        <begin position="21"/>
        <end position="45"/>
    </location>
</feature>
<evidence type="ECO:0000256" key="2">
    <source>
        <dbReference type="ARBA" id="ARBA00010992"/>
    </source>
</evidence>
<feature type="transmembrane region" description="Helical" evidence="7">
    <location>
        <begin position="57"/>
        <end position="77"/>
    </location>
</feature>
<dbReference type="Gene3D" id="1.20.1250.20">
    <property type="entry name" value="MFS general substrate transporter like domains"/>
    <property type="match status" value="1"/>
</dbReference>
<dbReference type="PANTHER" id="PTHR48022">
    <property type="entry name" value="PLASTIDIC GLUCOSE TRANSPORTER 4"/>
    <property type="match status" value="1"/>
</dbReference>
<evidence type="ECO:0000313" key="9">
    <source>
        <dbReference type="EMBL" id="PTX64788.1"/>
    </source>
</evidence>
<dbReference type="PROSITE" id="PS50850">
    <property type="entry name" value="MFS"/>
    <property type="match status" value="1"/>
</dbReference>
<protein>
    <submittedName>
        <fullName evidence="9">Sugar transport protein</fullName>
    </submittedName>
</protein>
<dbReference type="GO" id="GO:0005351">
    <property type="term" value="F:carbohydrate:proton symporter activity"/>
    <property type="evidence" value="ECO:0007669"/>
    <property type="project" value="TreeGrafter"/>
</dbReference>
<dbReference type="SUPFAM" id="SSF103473">
    <property type="entry name" value="MFS general substrate transporter"/>
    <property type="match status" value="1"/>
</dbReference>
<sequence length="313" mass="34656">MSKILTMDDVPLNKFHKRVAVFTSGGFFCDGYILGLTGIALALLVPDLNVNPFWEGMIASSALIGLFIGGLIFGWVTDRIGRQVAFVIDLAAFIVVSILQFFVTDAIQLFILRLIMGIAIGADYAIAPALLSEFSPRRVRGMFLAWLNASWTIGFVVAVFVSFLMQHYGGADAWRWILASSAVPALIVLGLRLGAPESPRWLVKQGRVEEAKRIIHDYLGPNVAIDDLFVEKDTKTHYRELFTKKWRKRIAVGGGFWFCQVTPYFAILTFGPLVLSQVGIQNEFAGTLAMNLVLLIGAMVGLWIVDRVPRNNS</sequence>
<comment type="caution">
    <text evidence="9">The sequence shown here is derived from an EMBL/GenBank/DDBJ whole genome shotgun (WGS) entry which is preliminary data.</text>
</comment>
<comment type="similarity">
    <text evidence="2">Belongs to the major facilitator superfamily. Sugar transporter (TC 2.A.1.1) family.</text>
</comment>
<dbReference type="InterPro" id="IPR020846">
    <property type="entry name" value="MFS_dom"/>
</dbReference>
<keyword evidence="3" id="KW-0813">Transport</keyword>
<organism evidence="9 10">
    <name type="scientific">Melghirimyces profundicolus</name>
    <dbReference type="NCBI Taxonomy" id="1242148"/>
    <lineage>
        <taxon>Bacteria</taxon>
        <taxon>Bacillati</taxon>
        <taxon>Bacillota</taxon>
        <taxon>Bacilli</taxon>
        <taxon>Bacillales</taxon>
        <taxon>Thermoactinomycetaceae</taxon>
        <taxon>Melghirimyces</taxon>
    </lineage>
</organism>
<dbReference type="PROSITE" id="PS00217">
    <property type="entry name" value="SUGAR_TRANSPORT_2"/>
    <property type="match status" value="1"/>
</dbReference>
<evidence type="ECO:0000256" key="4">
    <source>
        <dbReference type="ARBA" id="ARBA00022692"/>
    </source>
</evidence>
<dbReference type="InterPro" id="IPR005829">
    <property type="entry name" value="Sugar_transporter_CS"/>
</dbReference>
<proteinExistence type="inferred from homology"/>
<keyword evidence="4 7" id="KW-0812">Transmembrane</keyword>
<feature type="transmembrane region" description="Helical" evidence="7">
    <location>
        <begin position="109"/>
        <end position="131"/>
    </location>
</feature>
<dbReference type="AlphaFoldDB" id="A0A2T6C8Y4"/>
<evidence type="ECO:0000256" key="7">
    <source>
        <dbReference type="SAM" id="Phobius"/>
    </source>
</evidence>
<evidence type="ECO:0000256" key="1">
    <source>
        <dbReference type="ARBA" id="ARBA00004651"/>
    </source>
</evidence>
<name>A0A2T6C8Y4_9BACL</name>
<feature type="transmembrane region" description="Helical" evidence="7">
    <location>
        <begin position="84"/>
        <end position="103"/>
    </location>
</feature>
<dbReference type="InterPro" id="IPR050360">
    <property type="entry name" value="MFS_Sugar_Transporters"/>
</dbReference>
<dbReference type="PANTHER" id="PTHR48022:SF2">
    <property type="entry name" value="PLASTIDIC GLUCOSE TRANSPORTER 4"/>
    <property type="match status" value="1"/>
</dbReference>
<dbReference type="InterPro" id="IPR005828">
    <property type="entry name" value="MFS_sugar_transport-like"/>
</dbReference>
<evidence type="ECO:0000313" key="10">
    <source>
        <dbReference type="Proteomes" id="UP000244240"/>
    </source>
</evidence>
<keyword evidence="10" id="KW-1185">Reference proteome</keyword>
<gene>
    <name evidence="9" type="ORF">C8P63_1014</name>
</gene>
<dbReference type="Proteomes" id="UP000244240">
    <property type="component" value="Unassembled WGS sequence"/>
</dbReference>
<keyword evidence="5 7" id="KW-1133">Transmembrane helix</keyword>
<dbReference type="RefSeq" id="WP_108021285.1">
    <property type="nucleotide sequence ID" value="NZ_QBKR01000001.1"/>
</dbReference>
<evidence type="ECO:0000259" key="8">
    <source>
        <dbReference type="PROSITE" id="PS50850"/>
    </source>
</evidence>
<evidence type="ECO:0000256" key="6">
    <source>
        <dbReference type="ARBA" id="ARBA00023136"/>
    </source>
</evidence>
<feature type="transmembrane region" description="Helical" evidence="7">
    <location>
        <begin position="284"/>
        <end position="305"/>
    </location>
</feature>
<evidence type="ECO:0000256" key="5">
    <source>
        <dbReference type="ARBA" id="ARBA00022989"/>
    </source>
</evidence>